<sequence>MSTTLETKVLEWLDGQKQAMIDQLRVLVDIDSGSYDKEGVDQVGVQIRNFLVDAGLNCETIANPRFGDGLRATLREPDEQRRPILLMGHRDTVFPEGEAQRRPFRIEGGRAYGPGVADMKAGLVMNSFVLAAFARFGAAGPLVGLYTSDEEIASPSSRALIEQEARRARAVFNAEPGRPSGNVVTGRKGGVFMQMEIQGIPAHSGVNFEQGVSAIEELARKVSAVHALTDLARGITLNVGIVSGGMSVNTVAPHARAEIDLRYVEPQDRDEIVAKIEKLVATSFVNGTTANLQILGEFVPLVPSEASRRLFELYVGCAHRIGLTIGGEFTGGCADSGFAAAMGAPTLCATGPCGGKAHSPDEYLELDTMVPRAQALALSILALGPP</sequence>
<dbReference type="InterPro" id="IPR002933">
    <property type="entry name" value="Peptidase_M20"/>
</dbReference>
<keyword evidence="2" id="KW-0479">Metal-binding</keyword>
<dbReference type="Proteomes" id="UP000321085">
    <property type="component" value="Unassembled WGS sequence"/>
</dbReference>
<evidence type="ECO:0000256" key="4">
    <source>
        <dbReference type="ARBA" id="ARBA00022833"/>
    </source>
</evidence>
<dbReference type="PROSITE" id="PS00758">
    <property type="entry name" value="ARGE_DAPE_CPG2_1"/>
    <property type="match status" value="1"/>
</dbReference>
<dbReference type="Gene3D" id="3.40.630.10">
    <property type="entry name" value="Zn peptidases"/>
    <property type="match status" value="1"/>
</dbReference>
<dbReference type="InterPro" id="IPR036264">
    <property type="entry name" value="Bact_exopeptidase_dim_dom"/>
</dbReference>
<dbReference type="SUPFAM" id="SSF55031">
    <property type="entry name" value="Bacterial exopeptidase dimerisation domain"/>
    <property type="match status" value="1"/>
</dbReference>
<protein>
    <submittedName>
        <fullName evidence="7">Peptidase M20</fullName>
    </submittedName>
</protein>
<comment type="caution">
    <text evidence="7">The sequence shown here is derived from an EMBL/GenBank/DDBJ whole genome shotgun (WGS) entry which is preliminary data.</text>
</comment>
<dbReference type="GO" id="GO:0046872">
    <property type="term" value="F:metal ion binding"/>
    <property type="evidence" value="ECO:0007669"/>
    <property type="project" value="UniProtKB-KW"/>
</dbReference>
<evidence type="ECO:0000256" key="5">
    <source>
        <dbReference type="PIRSR" id="PIRSR037238-1"/>
    </source>
</evidence>
<dbReference type="SUPFAM" id="SSF53187">
    <property type="entry name" value="Zn-dependent exopeptidases"/>
    <property type="match status" value="1"/>
</dbReference>
<dbReference type="AlphaFoldDB" id="A0A512BTX7"/>
<feature type="active site" evidence="5">
    <location>
        <position position="91"/>
    </location>
</feature>
<evidence type="ECO:0000313" key="8">
    <source>
        <dbReference type="Proteomes" id="UP000321085"/>
    </source>
</evidence>
<keyword evidence="3" id="KW-0378">Hydrolase</keyword>
<keyword evidence="4" id="KW-0862">Zinc</keyword>
<dbReference type="CDD" id="cd03885">
    <property type="entry name" value="M20_CPDG2"/>
    <property type="match status" value="1"/>
</dbReference>
<dbReference type="InterPro" id="IPR017150">
    <property type="entry name" value="Pept_M20_glutamate_carboxypep"/>
</dbReference>
<evidence type="ECO:0000259" key="6">
    <source>
        <dbReference type="Pfam" id="PF07687"/>
    </source>
</evidence>
<dbReference type="InterPro" id="IPR011650">
    <property type="entry name" value="Peptidase_M20_dimer"/>
</dbReference>
<proteinExistence type="predicted"/>
<dbReference type="InterPro" id="IPR001261">
    <property type="entry name" value="ArgE/DapE_CS"/>
</dbReference>
<dbReference type="GO" id="GO:0016787">
    <property type="term" value="F:hydrolase activity"/>
    <property type="evidence" value="ECO:0007669"/>
    <property type="project" value="UniProtKB-KW"/>
</dbReference>
<gene>
    <name evidence="7" type="ORF">MAE02_30610</name>
</gene>
<organism evidence="7 8">
    <name type="scientific">Microvirga aerophila</name>
    <dbReference type="NCBI Taxonomy" id="670291"/>
    <lineage>
        <taxon>Bacteria</taxon>
        <taxon>Pseudomonadati</taxon>
        <taxon>Pseudomonadota</taxon>
        <taxon>Alphaproteobacteria</taxon>
        <taxon>Hyphomicrobiales</taxon>
        <taxon>Methylobacteriaceae</taxon>
        <taxon>Microvirga</taxon>
    </lineage>
</organism>
<evidence type="ECO:0000256" key="2">
    <source>
        <dbReference type="ARBA" id="ARBA00022723"/>
    </source>
</evidence>
<evidence type="ECO:0000256" key="3">
    <source>
        <dbReference type="ARBA" id="ARBA00022801"/>
    </source>
</evidence>
<dbReference type="Gene3D" id="3.30.70.360">
    <property type="match status" value="1"/>
</dbReference>
<keyword evidence="8" id="KW-1185">Reference proteome</keyword>
<dbReference type="Pfam" id="PF01546">
    <property type="entry name" value="Peptidase_M20"/>
    <property type="match status" value="1"/>
</dbReference>
<dbReference type="PANTHER" id="PTHR43808">
    <property type="entry name" value="ACETYLORNITHINE DEACETYLASE"/>
    <property type="match status" value="1"/>
</dbReference>
<dbReference type="Pfam" id="PF07687">
    <property type="entry name" value="M20_dimer"/>
    <property type="match status" value="1"/>
</dbReference>
<accession>A0A512BTX7</accession>
<comment type="cofactor">
    <cofactor evidence="1">
        <name>Zn(2+)</name>
        <dbReference type="ChEBI" id="CHEBI:29105"/>
    </cofactor>
</comment>
<feature type="domain" description="Peptidase M20 dimerisation" evidence="6">
    <location>
        <begin position="185"/>
        <end position="285"/>
    </location>
</feature>
<evidence type="ECO:0000313" key="7">
    <source>
        <dbReference type="EMBL" id="GEO15365.1"/>
    </source>
</evidence>
<dbReference type="InterPro" id="IPR050072">
    <property type="entry name" value="Peptidase_M20A"/>
</dbReference>
<dbReference type="EMBL" id="BJYU01000040">
    <property type="protein sequence ID" value="GEO15365.1"/>
    <property type="molecule type" value="Genomic_DNA"/>
</dbReference>
<dbReference type="RefSeq" id="WP_147021816.1">
    <property type="nucleotide sequence ID" value="NZ_BJYU01000040.1"/>
</dbReference>
<name>A0A512BTX7_9HYPH</name>
<reference evidence="7 8" key="1">
    <citation type="submission" date="2019-07" db="EMBL/GenBank/DDBJ databases">
        <title>Whole genome shotgun sequence of Microvirga aerophila NBRC 106136.</title>
        <authorList>
            <person name="Hosoyama A."/>
            <person name="Uohara A."/>
            <person name="Ohji S."/>
            <person name="Ichikawa N."/>
        </authorList>
    </citation>
    <scope>NUCLEOTIDE SEQUENCE [LARGE SCALE GENOMIC DNA]</scope>
    <source>
        <strain evidence="7 8">NBRC 106136</strain>
    </source>
</reference>
<feature type="active site" description="Proton acceptor" evidence="5">
    <location>
        <position position="150"/>
    </location>
</feature>
<dbReference type="PIRSF" id="PIRSF037238">
    <property type="entry name" value="Carboxypeptidase_G2"/>
    <property type="match status" value="1"/>
</dbReference>
<dbReference type="PANTHER" id="PTHR43808:SF9">
    <property type="entry name" value="BLL0789 PROTEIN"/>
    <property type="match status" value="1"/>
</dbReference>
<evidence type="ECO:0000256" key="1">
    <source>
        <dbReference type="ARBA" id="ARBA00001947"/>
    </source>
</evidence>